<dbReference type="InterPro" id="IPR001264">
    <property type="entry name" value="Glyco_trans_51"/>
</dbReference>
<evidence type="ECO:0000256" key="5">
    <source>
        <dbReference type="ARBA" id="ARBA00022801"/>
    </source>
</evidence>
<dbReference type="GO" id="GO:0030288">
    <property type="term" value="C:outer membrane-bounded periplasmic space"/>
    <property type="evidence" value="ECO:0007669"/>
    <property type="project" value="TreeGrafter"/>
</dbReference>
<dbReference type="GO" id="GO:0006508">
    <property type="term" value="P:proteolysis"/>
    <property type="evidence" value="ECO:0007669"/>
    <property type="project" value="UniProtKB-KW"/>
</dbReference>
<comment type="caution">
    <text evidence="12">The sequence shown here is derived from an EMBL/GenBank/DDBJ whole genome shotgun (WGS) entry which is preliminary data.</text>
</comment>
<dbReference type="InterPro" id="IPR001460">
    <property type="entry name" value="PCN-bd_Tpept"/>
</dbReference>
<evidence type="ECO:0000256" key="9">
    <source>
        <dbReference type="SAM" id="Phobius"/>
    </source>
</evidence>
<feature type="domain" description="Penicillin-binding protein transpeptidase" evidence="10">
    <location>
        <begin position="338"/>
        <end position="557"/>
    </location>
</feature>
<evidence type="ECO:0000256" key="3">
    <source>
        <dbReference type="ARBA" id="ARBA00022676"/>
    </source>
</evidence>
<feature type="transmembrane region" description="Helical" evidence="9">
    <location>
        <begin position="7"/>
        <end position="26"/>
    </location>
</feature>
<dbReference type="GO" id="GO:0009252">
    <property type="term" value="P:peptidoglycan biosynthetic process"/>
    <property type="evidence" value="ECO:0007669"/>
    <property type="project" value="TreeGrafter"/>
</dbReference>
<name>K2GAD1_9BACT</name>
<evidence type="ECO:0000256" key="4">
    <source>
        <dbReference type="ARBA" id="ARBA00022679"/>
    </source>
</evidence>
<evidence type="ECO:0000256" key="2">
    <source>
        <dbReference type="ARBA" id="ARBA00022670"/>
    </source>
</evidence>
<dbReference type="SUPFAM" id="SSF53955">
    <property type="entry name" value="Lysozyme-like"/>
    <property type="match status" value="1"/>
</dbReference>
<dbReference type="InterPro" id="IPR050396">
    <property type="entry name" value="Glycosyltr_51/Transpeptidase"/>
</dbReference>
<dbReference type="SUPFAM" id="SSF56601">
    <property type="entry name" value="beta-lactamase/transpeptidase-like"/>
    <property type="match status" value="1"/>
</dbReference>
<dbReference type="PANTHER" id="PTHR32282">
    <property type="entry name" value="BINDING PROTEIN TRANSPEPTIDASE, PUTATIVE-RELATED"/>
    <property type="match status" value="1"/>
</dbReference>
<gene>
    <name evidence="12" type="ORF">ACD_4C00049G0006</name>
</gene>
<evidence type="ECO:0000259" key="10">
    <source>
        <dbReference type="Pfam" id="PF00905"/>
    </source>
</evidence>
<dbReference type="Gene3D" id="3.40.710.10">
    <property type="entry name" value="DD-peptidase/beta-lactamase superfamily"/>
    <property type="match status" value="1"/>
</dbReference>
<reference evidence="12" key="1">
    <citation type="journal article" date="2012" name="Science">
        <title>Fermentation, hydrogen, and sulfur metabolism in multiple uncultivated bacterial phyla.</title>
        <authorList>
            <person name="Wrighton K.C."/>
            <person name="Thomas B.C."/>
            <person name="Sharon I."/>
            <person name="Miller C.S."/>
            <person name="Castelle C.J."/>
            <person name="VerBerkmoes N.C."/>
            <person name="Wilkins M.J."/>
            <person name="Hettich R.L."/>
            <person name="Lipton M.S."/>
            <person name="Williams K.H."/>
            <person name="Long P.E."/>
            <person name="Banfield J.F."/>
        </authorList>
    </citation>
    <scope>NUCLEOTIDE SEQUENCE [LARGE SCALE GENOMIC DNA]</scope>
</reference>
<organism evidence="12">
    <name type="scientific">uncultured bacterium</name>
    <name type="common">gcode 4</name>
    <dbReference type="NCBI Taxonomy" id="1234023"/>
    <lineage>
        <taxon>Bacteria</taxon>
        <taxon>environmental samples</taxon>
    </lineage>
</organism>
<keyword evidence="9" id="KW-1133">Transmembrane helix</keyword>
<dbReference type="AlphaFoldDB" id="K2GAD1"/>
<dbReference type="PANTHER" id="PTHR32282:SF15">
    <property type="entry name" value="PENICILLIN-BINDING PROTEIN 1C"/>
    <property type="match status" value="1"/>
</dbReference>
<dbReference type="Pfam" id="PF00912">
    <property type="entry name" value="Transgly"/>
    <property type="match status" value="1"/>
</dbReference>
<dbReference type="Pfam" id="PF00905">
    <property type="entry name" value="Transpeptidase"/>
    <property type="match status" value="1"/>
</dbReference>
<keyword evidence="9" id="KW-0812">Transmembrane</keyword>
<evidence type="ECO:0000256" key="7">
    <source>
        <dbReference type="ARBA" id="ARBA00044770"/>
    </source>
</evidence>
<keyword evidence="6" id="KW-0511">Multifunctional enzyme</keyword>
<dbReference type="EC" id="2.4.99.28" evidence="7"/>
<evidence type="ECO:0000256" key="1">
    <source>
        <dbReference type="ARBA" id="ARBA00022645"/>
    </source>
</evidence>
<dbReference type="InterPro" id="IPR036950">
    <property type="entry name" value="PBP_transglycosylase"/>
</dbReference>
<comment type="catalytic activity">
    <reaction evidence="8">
        <text>[GlcNAc-(1-&gt;4)-Mur2Ac(oyl-L-Ala-gamma-D-Glu-L-Lys-D-Ala-D-Ala)](n)-di-trans,octa-cis-undecaprenyl diphosphate + beta-D-GlcNAc-(1-&gt;4)-Mur2Ac(oyl-L-Ala-gamma-D-Glu-L-Lys-D-Ala-D-Ala)-di-trans,octa-cis-undecaprenyl diphosphate = [GlcNAc-(1-&gt;4)-Mur2Ac(oyl-L-Ala-gamma-D-Glu-L-Lys-D-Ala-D-Ala)](n+1)-di-trans,octa-cis-undecaprenyl diphosphate + di-trans,octa-cis-undecaprenyl diphosphate + H(+)</text>
        <dbReference type="Rhea" id="RHEA:23708"/>
        <dbReference type="Rhea" id="RHEA-COMP:9602"/>
        <dbReference type="Rhea" id="RHEA-COMP:9603"/>
        <dbReference type="ChEBI" id="CHEBI:15378"/>
        <dbReference type="ChEBI" id="CHEBI:58405"/>
        <dbReference type="ChEBI" id="CHEBI:60033"/>
        <dbReference type="ChEBI" id="CHEBI:78435"/>
        <dbReference type="EC" id="2.4.99.28"/>
    </reaction>
</comment>
<dbReference type="InterPro" id="IPR023346">
    <property type="entry name" value="Lysozyme-like_dom_sf"/>
</dbReference>
<dbReference type="InterPro" id="IPR012338">
    <property type="entry name" value="Beta-lactam/transpept-like"/>
</dbReference>
<dbReference type="GO" id="GO:0004180">
    <property type="term" value="F:carboxypeptidase activity"/>
    <property type="evidence" value="ECO:0007669"/>
    <property type="project" value="UniProtKB-KW"/>
</dbReference>
<dbReference type="GO" id="GO:0008955">
    <property type="term" value="F:peptidoglycan glycosyltransferase activity"/>
    <property type="evidence" value="ECO:0007669"/>
    <property type="project" value="UniProtKB-EC"/>
</dbReference>
<evidence type="ECO:0000313" key="12">
    <source>
        <dbReference type="EMBL" id="EKE27089.1"/>
    </source>
</evidence>
<keyword evidence="2" id="KW-0645">Protease</keyword>
<dbReference type="GO" id="GO:0008658">
    <property type="term" value="F:penicillin binding"/>
    <property type="evidence" value="ECO:0007669"/>
    <property type="project" value="InterPro"/>
</dbReference>
<keyword evidence="4 12" id="KW-0808">Transferase</keyword>
<keyword evidence="9" id="KW-0472">Membrane</keyword>
<feature type="domain" description="Glycosyl transferase family 51" evidence="11">
    <location>
        <begin position="54"/>
        <end position="221"/>
    </location>
</feature>
<keyword evidence="1" id="KW-0121">Carboxypeptidase</keyword>
<proteinExistence type="predicted"/>
<sequence length="675" mass="82414">MSKIKKILLYIFIVALLIFAYISYFLNIPLKKLPNSIIIHDSNQIEIWELIKDNKIRHREIKIEDIPDFYKKALVNIEDKWFYENNWISLRWILRSTWNNIRYWKIIEWGSTISSQYIRNNLWLNSSRWFSKKTLEFLYAVRLNNIYSKNEILEKYINQMYFWYLNYWLKSASLYYFWKNPENLTKAEQIVLIVIPKNIRKYDPYKNVSNFKKRFDLILNYLKKNKLISSEEFESIKNEKIVFLKEHSNKLPYITDFIKNNPGIENNLEFGIVTTIDYNLTQKIEEIWKNAIFDLSWKNVNDYWILIVERRTWELKVMIWWINYSKKEWQVNSTLALRQPWSTIKPFTYLLSFIKFGIIPEDTILDLPVNYSTSEWYSYQPKNYSTQFKWEVTVAEALAQSINVPAVKTLEKVGVKNLLNFLQELWIKSLNKDAEHYWLALTLWVWEVSLFELLQAYSIFPNDWNFCEIKFIKDKPLKCKKMIEKKFTDMINEILKDRQSKLPWYPVNSALDFDDKNIFVKTWTSRNFRDNWSIWYTDNYIIWVWAWNKDWSNMKWVSGGTWAWELFWRIVNYLEISESQKNTNIFIKNSKKYLEITNPLNNEKYKIDPFKSIDNQKIKLNFQTNIDFDKYFWFLNNKKVEDIFIPLQIWNHELSLKLIKNWEIVSEENIRFNVE</sequence>
<keyword evidence="5" id="KW-0378">Hydrolase</keyword>
<dbReference type="Gene3D" id="1.10.3810.10">
    <property type="entry name" value="Biosynthetic peptidoglycan transglycosylase-like"/>
    <property type="match status" value="1"/>
</dbReference>
<protein>
    <recommendedName>
        <fullName evidence="7">peptidoglycan glycosyltransferase</fullName>
        <ecNumber evidence="7">2.4.99.28</ecNumber>
    </recommendedName>
</protein>
<accession>K2GAD1</accession>
<keyword evidence="3 12" id="KW-0328">Glycosyltransferase</keyword>
<evidence type="ECO:0000259" key="11">
    <source>
        <dbReference type="Pfam" id="PF00912"/>
    </source>
</evidence>
<evidence type="ECO:0000256" key="8">
    <source>
        <dbReference type="ARBA" id="ARBA00049902"/>
    </source>
</evidence>
<dbReference type="EMBL" id="AMFJ01000565">
    <property type="protein sequence ID" value="EKE27089.1"/>
    <property type="molecule type" value="Genomic_DNA"/>
</dbReference>
<evidence type="ECO:0000256" key="6">
    <source>
        <dbReference type="ARBA" id="ARBA00023268"/>
    </source>
</evidence>